<reference evidence="13" key="1">
    <citation type="submission" date="2007-03" db="EMBL/GenBank/DDBJ databases">
        <title>Annotation of Culex pipiens quinquefasciatus.</title>
        <authorList>
            <consortium name="The Broad Institute Genome Sequencing Platform"/>
            <person name="Atkinson P.W."/>
            <person name="Hemingway J."/>
            <person name="Christensen B.M."/>
            <person name="Higgs S."/>
            <person name="Kodira C."/>
            <person name="Hannick L."/>
            <person name="Megy K."/>
            <person name="O'Leary S."/>
            <person name="Pearson M."/>
            <person name="Haas B.J."/>
            <person name="Mauceli E."/>
            <person name="Wortman J.R."/>
            <person name="Lee N.H."/>
            <person name="Guigo R."/>
            <person name="Stanke M."/>
            <person name="Alvarado L."/>
            <person name="Amedeo P."/>
            <person name="Antoine C.H."/>
            <person name="Arensburger P."/>
            <person name="Bidwell S.L."/>
            <person name="Crawford M."/>
            <person name="Camaro F."/>
            <person name="Devon K."/>
            <person name="Engels R."/>
            <person name="Hammond M."/>
            <person name="Howarth C."/>
            <person name="Koehrsen M."/>
            <person name="Lawson D."/>
            <person name="Montgomery P."/>
            <person name="Nene V."/>
            <person name="Nusbaum C."/>
            <person name="Puiu D."/>
            <person name="Romero-Severson J."/>
            <person name="Severson D.W."/>
            <person name="Shumway M."/>
            <person name="Sisk P."/>
            <person name="Stolte C."/>
            <person name="Zeng Q."/>
            <person name="Eisenstadt E."/>
            <person name="Fraser-Liggett C."/>
            <person name="Strausberg R."/>
            <person name="Galagan J."/>
            <person name="Birren B."/>
            <person name="Collins F.H."/>
        </authorList>
    </citation>
    <scope>NUCLEOTIDE SEQUENCE [LARGE SCALE GENOMIC DNA]</scope>
    <source>
        <strain evidence="13">JHB</strain>
    </source>
</reference>
<name>B0X7T8_CULQU</name>
<sequence>MESPRDHFVPSGGTPNYPHHHHHHSVYNPSREPLYGEESHYDHHHHQAGFDRLLHSIYSAQQKSYHPEEYTNCWITRPEQHESHHLQQDQFHLLPPQPQSYQEVINQLPEECPGYGNHSVNGYGYQHEPSALTNPVMFEQFDRGTSVFNSSDSTVYSGCGEDGGMLYDSYQSGVLTRIVGSADERSADGCGQEEEEDEEGSFAEGDEEEEDTIARIETVTHSPPIYTTPEDSTKNFLLDQTSLKPSPSTTTPATRSTKNYNASNRKERTAFTKSQVKSLEAEFAHSNYLTRLRRYEIAVALSLSERQVKVWFQNRRMKWKRIKTGASSPSPSKEKCLK</sequence>
<evidence type="ECO:0000256" key="3">
    <source>
        <dbReference type="ARBA" id="ARBA00023015"/>
    </source>
</evidence>
<comment type="subcellular location">
    <subcellularLocation>
        <location evidence="1 9 10">Nucleus</location>
    </subcellularLocation>
</comment>
<evidence type="ECO:0000259" key="12">
    <source>
        <dbReference type="PROSITE" id="PS50071"/>
    </source>
</evidence>
<evidence type="ECO:0000313" key="13">
    <source>
        <dbReference type="EMBL" id="EDS42157.1"/>
    </source>
</evidence>
<dbReference type="PROSITE" id="PS00027">
    <property type="entry name" value="HOMEOBOX_1"/>
    <property type="match status" value="1"/>
</dbReference>
<feature type="region of interest" description="Disordered" evidence="11">
    <location>
        <begin position="1"/>
        <end position="43"/>
    </location>
</feature>
<dbReference type="GO" id="GO:0000981">
    <property type="term" value="F:DNA-binding transcription factor activity, RNA polymerase II-specific"/>
    <property type="evidence" value="ECO:0007669"/>
    <property type="project" value="InterPro"/>
</dbReference>
<evidence type="ECO:0000256" key="5">
    <source>
        <dbReference type="ARBA" id="ARBA00023155"/>
    </source>
</evidence>
<dbReference type="PRINTS" id="PR00024">
    <property type="entry name" value="HOMEOBOX"/>
</dbReference>
<dbReference type="InterPro" id="IPR001356">
    <property type="entry name" value="HD"/>
</dbReference>
<feature type="domain" description="Homeobox" evidence="12">
    <location>
        <begin position="262"/>
        <end position="322"/>
    </location>
</feature>
<dbReference type="InterPro" id="IPR017970">
    <property type="entry name" value="Homeobox_CS"/>
</dbReference>
<keyword evidence="8 9" id="KW-0539">Nucleus</keyword>
<keyword evidence="5 9" id="KW-0371">Homeobox</keyword>
<dbReference type="InParanoid" id="B0X7T8"/>
<dbReference type="SUPFAM" id="SSF46689">
    <property type="entry name" value="Homeodomain-like"/>
    <property type="match status" value="1"/>
</dbReference>
<dbReference type="Pfam" id="PF00046">
    <property type="entry name" value="Homeodomain"/>
    <property type="match status" value="1"/>
</dbReference>
<evidence type="ECO:0000256" key="10">
    <source>
        <dbReference type="RuleBase" id="RU000682"/>
    </source>
</evidence>
<evidence type="ECO:0000256" key="9">
    <source>
        <dbReference type="PROSITE-ProRule" id="PRU00108"/>
    </source>
</evidence>
<keyword evidence="2" id="KW-0217">Developmental protein</keyword>
<dbReference type="KEGG" id="cqu:CpipJ_CPIJ015550"/>
<dbReference type="HOGENOM" id="CLU_821983_0_0_1"/>
<gene>
    <name evidence="14" type="primary">6048862</name>
    <name evidence="13" type="ORF">CpipJ_CPIJ015550</name>
</gene>
<keyword evidence="4 9" id="KW-0238">DNA-binding</keyword>
<feature type="compositionally biased region" description="Low complexity" evidence="11">
    <location>
        <begin position="241"/>
        <end position="257"/>
    </location>
</feature>
<dbReference type="VEuPathDB" id="VectorBase:CQUJHB000396"/>
<dbReference type="GO" id="GO:0000978">
    <property type="term" value="F:RNA polymerase II cis-regulatory region sequence-specific DNA binding"/>
    <property type="evidence" value="ECO:0007669"/>
    <property type="project" value="TreeGrafter"/>
</dbReference>
<dbReference type="EnsemblMetazoa" id="CPIJ015550-RA">
    <property type="protein sequence ID" value="CPIJ015550-PA"/>
    <property type="gene ID" value="CPIJ015550"/>
</dbReference>
<accession>B0X7T8</accession>
<feature type="region of interest" description="Disordered" evidence="11">
    <location>
        <begin position="183"/>
        <end position="210"/>
    </location>
</feature>
<dbReference type="SMART" id="SM00389">
    <property type="entry name" value="HOX"/>
    <property type="match status" value="1"/>
</dbReference>
<dbReference type="GO" id="GO:0045944">
    <property type="term" value="P:positive regulation of transcription by RNA polymerase II"/>
    <property type="evidence" value="ECO:0007669"/>
    <property type="project" value="InterPro"/>
</dbReference>
<evidence type="ECO:0000256" key="11">
    <source>
        <dbReference type="SAM" id="MobiDB-lite"/>
    </source>
</evidence>
<dbReference type="EMBL" id="DS232462">
    <property type="protein sequence ID" value="EDS42157.1"/>
    <property type="molecule type" value="Genomic_DNA"/>
</dbReference>
<dbReference type="eggNOG" id="KOG0489">
    <property type="taxonomic scope" value="Eukaryota"/>
</dbReference>
<proteinExistence type="predicted"/>
<organism>
    <name type="scientific">Culex quinquefasciatus</name>
    <name type="common">Southern house mosquito</name>
    <name type="synonym">Culex pungens</name>
    <dbReference type="NCBI Taxonomy" id="7176"/>
    <lineage>
        <taxon>Eukaryota</taxon>
        <taxon>Metazoa</taxon>
        <taxon>Ecdysozoa</taxon>
        <taxon>Arthropoda</taxon>
        <taxon>Hexapoda</taxon>
        <taxon>Insecta</taxon>
        <taxon>Pterygota</taxon>
        <taxon>Neoptera</taxon>
        <taxon>Endopterygota</taxon>
        <taxon>Diptera</taxon>
        <taxon>Nematocera</taxon>
        <taxon>Culicoidea</taxon>
        <taxon>Culicidae</taxon>
        <taxon>Culicinae</taxon>
        <taxon>Culicini</taxon>
        <taxon>Culex</taxon>
        <taxon>Culex</taxon>
    </lineage>
</organism>
<dbReference type="PANTHER" id="PTHR24328:SF7">
    <property type="entry name" value="BUTTONLESS"/>
    <property type="match status" value="1"/>
</dbReference>
<evidence type="ECO:0000256" key="2">
    <source>
        <dbReference type="ARBA" id="ARBA00022473"/>
    </source>
</evidence>
<keyword evidence="3" id="KW-0805">Transcription regulation</keyword>
<evidence type="ECO:0000256" key="7">
    <source>
        <dbReference type="ARBA" id="ARBA00023163"/>
    </source>
</evidence>
<protein>
    <recommendedName>
        <fullName evidence="12">Homeobox domain-containing protein</fullName>
    </recommendedName>
</protein>
<dbReference type="Gene3D" id="1.10.10.60">
    <property type="entry name" value="Homeodomain-like"/>
    <property type="match status" value="1"/>
</dbReference>
<dbReference type="PANTHER" id="PTHR24328">
    <property type="entry name" value="HOMEOBOX PROTEIN MOX"/>
    <property type="match status" value="1"/>
</dbReference>
<keyword evidence="7" id="KW-0804">Transcription</keyword>
<dbReference type="InterPro" id="IPR042634">
    <property type="entry name" value="MOX-1/MOX-2"/>
</dbReference>
<dbReference type="STRING" id="7176.B0X7T8"/>
<dbReference type="Proteomes" id="UP000002320">
    <property type="component" value="Unassembled WGS sequence"/>
</dbReference>
<dbReference type="AlphaFoldDB" id="B0X7T8"/>
<keyword evidence="15" id="KW-1185">Reference proteome</keyword>
<dbReference type="InterPro" id="IPR020479">
    <property type="entry name" value="HD_metazoa"/>
</dbReference>
<dbReference type="CDD" id="cd00086">
    <property type="entry name" value="homeodomain"/>
    <property type="match status" value="1"/>
</dbReference>
<dbReference type="VEuPathDB" id="VectorBase:CPIJ015550"/>
<keyword evidence="6" id="KW-0010">Activator</keyword>
<feature type="compositionally biased region" description="Acidic residues" evidence="11">
    <location>
        <begin position="191"/>
        <end position="210"/>
    </location>
</feature>
<feature type="DNA-binding region" description="Homeobox" evidence="9">
    <location>
        <begin position="264"/>
        <end position="323"/>
    </location>
</feature>
<reference evidence="14" key="2">
    <citation type="submission" date="2020-05" db="UniProtKB">
        <authorList>
            <consortium name="EnsemblMetazoa"/>
        </authorList>
    </citation>
    <scope>IDENTIFICATION</scope>
    <source>
        <strain evidence="14">JHB</strain>
    </source>
</reference>
<dbReference type="InterPro" id="IPR009057">
    <property type="entry name" value="Homeodomain-like_sf"/>
</dbReference>
<evidence type="ECO:0000256" key="1">
    <source>
        <dbReference type="ARBA" id="ARBA00004123"/>
    </source>
</evidence>
<dbReference type="GO" id="GO:0005634">
    <property type="term" value="C:nucleus"/>
    <property type="evidence" value="ECO:0007669"/>
    <property type="project" value="UniProtKB-SubCell"/>
</dbReference>
<evidence type="ECO:0000313" key="15">
    <source>
        <dbReference type="Proteomes" id="UP000002320"/>
    </source>
</evidence>
<evidence type="ECO:0000256" key="8">
    <source>
        <dbReference type="ARBA" id="ARBA00023242"/>
    </source>
</evidence>
<evidence type="ECO:0000313" key="14">
    <source>
        <dbReference type="EnsemblMetazoa" id="CPIJ015550-PA"/>
    </source>
</evidence>
<dbReference type="OrthoDB" id="6159439at2759"/>
<feature type="region of interest" description="Disordered" evidence="11">
    <location>
        <begin position="238"/>
        <end position="260"/>
    </location>
</feature>
<evidence type="ECO:0000256" key="4">
    <source>
        <dbReference type="ARBA" id="ARBA00023125"/>
    </source>
</evidence>
<dbReference type="PROSITE" id="PS50071">
    <property type="entry name" value="HOMEOBOX_2"/>
    <property type="match status" value="1"/>
</dbReference>
<evidence type="ECO:0000256" key="6">
    <source>
        <dbReference type="ARBA" id="ARBA00023159"/>
    </source>
</evidence>